<protein>
    <submittedName>
        <fullName evidence="1">Predicted protein</fullName>
    </submittedName>
</protein>
<evidence type="ECO:0000313" key="2">
    <source>
        <dbReference type="Proteomes" id="UP000006671"/>
    </source>
</evidence>
<keyword evidence="2" id="KW-1185">Reference proteome</keyword>
<evidence type="ECO:0000313" key="1">
    <source>
        <dbReference type="EMBL" id="EFC39170.1"/>
    </source>
</evidence>
<dbReference type="InParanoid" id="D2VVV6"/>
<sequence length="657" mass="76609">MFKLRDGPNRDALKEHLHKSQLSDELPGGDIYTSYELLCDIVQNDMMEDEETFTEISWSDDDDITNLFKVINLGGAGQLVYRFLDDYKETRDNFLFPNTKYEHVVPYWYFHAVWACMNTEGATLSHVFYIKLIDFLSHYNEKYWNDKAMCPKWTTREKKLLSKYADLRIVRTTKNEPMLQNLFQLLYERIDVEPDENLIDILRIYAHSCPFPTFAFLNQEFDAISDLERNEEHNQRLRKALKVVEKLKFSAFIAHYFRIIGDATELLDLREIAMKCALFSDETFGNFYIKEILENAPYSIRKILLLGLPYHLDQIMLDQSCLEVIYNGTIEFKVETPEDVEPFLNFLCATMELTNKMIKDDELTSIISNIVKYPLESEYFKFIETILIILGMTERMVLAVKSLIPGFITWKTVLPETMAGRLVLCLRIHQLLSEKQLLDDNIRKVISDLLLFYFRSNNELTGPARVLVSYQMYDAIEPISNAVSNMEFIYSLAIKNSWIPLNNNCLINLVCDYIVKGIKPPNLEKLVEILMRAMLEKRSIYIFAGLIALLDIDKAVNFTLAKTKTLKVLNFDIENKRNLALIQTGIIELAIRLLEINCNSVEIEAREFVQGNTMLRSQFFHLVKYLRVDYADYINGLPREQEMISTDDYESYSGDSD</sequence>
<dbReference type="VEuPathDB" id="AmoebaDB:NAEGRDRAFT_73155"/>
<proteinExistence type="predicted"/>
<dbReference type="RefSeq" id="XP_002671914.1">
    <property type="nucleotide sequence ID" value="XM_002671868.1"/>
</dbReference>
<dbReference type="KEGG" id="ngr:NAEGRDRAFT_73155"/>
<gene>
    <name evidence="1" type="ORF">NAEGRDRAFT_73155</name>
</gene>
<dbReference type="EMBL" id="GG738902">
    <property type="protein sequence ID" value="EFC39170.1"/>
    <property type="molecule type" value="Genomic_DNA"/>
</dbReference>
<dbReference type="Proteomes" id="UP000006671">
    <property type="component" value="Unassembled WGS sequence"/>
</dbReference>
<reference evidence="1 2" key="1">
    <citation type="journal article" date="2010" name="Cell">
        <title>The genome of Naegleria gruberi illuminates early eukaryotic versatility.</title>
        <authorList>
            <person name="Fritz-Laylin L.K."/>
            <person name="Prochnik S.E."/>
            <person name="Ginger M.L."/>
            <person name="Dacks J.B."/>
            <person name="Carpenter M.L."/>
            <person name="Field M.C."/>
            <person name="Kuo A."/>
            <person name="Paredez A."/>
            <person name="Chapman J."/>
            <person name="Pham J."/>
            <person name="Shu S."/>
            <person name="Neupane R."/>
            <person name="Cipriano M."/>
            <person name="Mancuso J."/>
            <person name="Tu H."/>
            <person name="Salamov A."/>
            <person name="Lindquist E."/>
            <person name="Shapiro H."/>
            <person name="Lucas S."/>
            <person name="Grigoriev I.V."/>
            <person name="Cande W.Z."/>
            <person name="Fulton C."/>
            <person name="Rokhsar D.S."/>
            <person name="Dawson S.C."/>
        </authorList>
    </citation>
    <scope>NUCLEOTIDE SEQUENCE [LARGE SCALE GENOMIC DNA]</scope>
    <source>
        <strain evidence="1 2">NEG-M</strain>
    </source>
</reference>
<accession>D2VVV6</accession>
<dbReference type="AlphaFoldDB" id="D2VVV6"/>
<organism evidence="2">
    <name type="scientific">Naegleria gruberi</name>
    <name type="common">Amoeba</name>
    <dbReference type="NCBI Taxonomy" id="5762"/>
    <lineage>
        <taxon>Eukaryota</taxon>
        <taxon>Discoba</taxon>
        <taxon>Heterolobosea</taxon>
        <taxon>Tetramitia</taxon>
        <taxon>Eutetramitia</taxon>
        <taxon>Vahlkampfiidae</taxon>
        <taxon>Naegleria</taxon>
    </lineage>
</organism>
<dbReference type="GeneID" id="8858452"/>
<name>D2VVV6_NAEGR</name>